<evidence type="ECO:0000313" key="5">
    <source>
        <dbReference type="Proteomes" id="UP001521150"/>
    </source>
</evidence>
<keyword evidence="4" id="KW-0560">Oxidoreductase</keyword>
<dbReference type="SUPFAM" id="SSF81296">
    <property type="entry name" value="E set domains"/>
    <property type="match status" value="1"/>
</dbReference>
<dbReference type="InterPro" id="IPR004302">
    <property type="entry name" value="Cellulose/chitin-bd_N"/>
</dbReference>
<evidence type="ECO:0000256" key="1">
    <source>
        <dbReference type="ARBA" id="ARBA00022729"/>
    </source>
</evidence>
<dbReference type="Proteomes" id="UP001521150">
    <property type="component" value="Unassembled WGS sequence"/>
</dbReference>
<name>A0ABS8ZN50_9PSEU</name>
<dbReference type="EMBL" id="JAJVCN010000003">
    <property type="protein sequence ID" value="MCE7008994.1"/>
    <property type="molecule type" value="Genomic_DNA"/>
</dbReference>
<keyword evidence="1 2" id="KW-0732">Signal</keyword>
<protein>
    <submittedName>
        <fullName evidence="4">Lytic polysaccharide monooxygenase</fullName>
    </submittedName>
</protein>
<evidence type="ECO:0000256" key="2">
    <source>
        <dbReference type="SAM" id="SignalP"/>
    </source>
</evidence>
<accession>A0ABS8ZN50</accession>
<keyword evidence="4" id="KW-0503">Monooxygenase</keyword>
<organism evidence="4 5">
    <name type="scientific">Kibdelosporangium philippinense</name>
    <dbReference type="NCBI Taxonomy" id="211113"/>
    <lineage>
        <taxon>Bacteria</taxon>
        <taxon>Bacillati</taxon>
        <taxon>Actinomycetota</taxon>
        <taxon>Actinomycetes</taxon>
        <taxon>Pseudonocardiales</taxon>
        <taxon>Pseudonocardiaceae</taxon>
        <taxon>Kibdelosporangium</taxon>
    </lineage>
</organism>
<evidence type="ECO:0000259" key="3">
    <source>
        <dbReference type="Pfam" id="PF03067"/>
    </source>
</evidence>
<comment type="caution">
    <text evidence="4">The sequence shown here is derived from an EMBL/GenBank/DDBJ whole genome shotgun (WGS) entry which is preliminary data.</text>
</comment>
<dbReference type="PANTHER" id="PTHR34823">
    <property type="entry name" value="GLCNAC-BINDING PROTEIN A"/>
    <property type="match status" value="1"/>
</dbReference>
<feature type="chain" id="PRO_5047489037" evidence="2">
    <location>
        <begin position="26"/>
        <end position="197"/>
    </location>
</feature>
<dbReference type="PANTHER" id="PTHR34823:SF1">
    <property type="entry name" value="CHITIN-BINDING TYPE-4 DOMAIN-CONTAINING PROTEIN"/>
    <property type="match status" value="1"/>
</dbReference>
<evidence type="ECO:0000313" key="4">
    <source>
        <dbReference type="EMBL" id="MCE7008994.1"/>
    </source>
</evidence>
<sequence>MRRLLVSVFALVTMVSATTVVSAHGFQTALPSRAYLCQRGAIPCGDIKYEPQSLVGPNQFPQAGPVDGEICSAGLPQFGELNKTRISKSQPWPTANVLPGSTHNFRWTITARHHTTTFRYYMTREGWQPDAWLSRAQLDPVPFAVVDYHGQLVGASVSHDVTLPVGKQGRHMILAVWDYANEPQAVYNCSDVFFPRD</sequence>
<dbReference type="GO" id="GO:0004497">
    <property type="term" value="F:monooxygenase activity"/>
    <property type="evidence" value="ECO:0007669"/>
    <property type="project" value="UniProtKB-KW"/>
</dbReference>
<keyword evidence="5" id="KW-1185">Reference proteome</keyword>
<proteinExistence type="predicted"/>
<feature type="domain" description="Chitin-binding type-4" evidence="3">
    <location>
        <begin position="24"/>
        <end position="192"/>
    </location>
</feature>
<dbReference type="Gene3D" id="2.70.50.50">
    <property type="entry name" value="chitin-binding protein cbp21"/>
    <property type="match status" value="1"/>
</dbReference>
<feature type="signal peptide" evidence="2">
    <location>
        <begin position="1"/>
        <end position="25"/>
    </location>
</feature>
<dbReference type="RefSeq" id="WP_233730439.1">
    <property type="nucleotide sequence ID" value="NZ_JAJVCN010000003.1"/>
</dbReference>
<dbReference type="Pfam" id="PF03067">
    <property type="entry name" value="LPMO_10"/>
    <property type="match status" value="1"/>
</dbReference>
<dbReference type="CDD" id="cd21177">
    <property type="entry name" value="LPMO_AA10"/>
    <property type="match status" value="1"/>
</dbReference>
<reference evidence="4 5" key="1">
    <citation type="submission" date="2021-12" db="EMBL/GenBank/DDBJ databases">
        <title>Genome sequence of Kibdelosporangium philippinense ATCC 49844.</title>
        <authorList>
            <person name="Fedorov E.A."/>
            <person name="Omeragic M."/>
            <person name="Shalygina K.F."/>
            <person name="Maclea K.S."/>
        </authorList>
    </citation>
    <scope>NUCLEOTIDE SEQUENCE [LARGE SCALE GENOMIC DNA]</scope>
    <source>
        <strain evidence="4 5">ATCC 49844</strain>
    </source>
</reference>
<dbReference type="InterPro" id="IPR051024">
    <property type="entry name" value="GlcNAc_Chitin_IntDeg"/>
</dbReference>
<dbReference type="InterPro" id="IPR014756">
    <property type="entry name" value="Ig_E-set"/>
</dbReference>
<gene>
    <name evidence="4" type="ORF">LWC34_40205</name>
</gene>